<comment type="caution">
    <text evidence="2">The sequence shown here is derived from an EMBL/GenBank/DDBJ whole genome shotgun (WGS) entry which is preliminary data.</text>
</comment>
<keyword evidence="1" id="KW-0472">Membrane</keyword>
<feature type="transmembrane region" description="Helical" evidence="1">
    <location>
        <begin position="116"/>
        <end position="139"/>
    </location>
</feature>
<organism evidence="2 3">
    <name type="scientific">Streptodolium elevatio</name>
    <dbReference type="NCBI Taxonomy" id="3157996"/>
    <lineage>
        <taxon>Bacteria</taxon>
        <taxon>Bacillati</taxon>
        <taxon>Actinomycetota</taxon>
        <taxon>Actinomycetes</taxon>
        <taxon>Kitasatosporales</taxon>
        <taxon>Streptomycetaceae</taxon>
        <taxon>Streptodolium</taxon>
    </lineage>
</organism>
<dbReference type="RefSeq" id="WP_358350940.1">
    <property type="nucleotide sequence ID" value="NZ_JBEZFP010000014.1"/>
</dbReference>
<dbReference type="Proteomes" id="UP001551482">
    <property type="component" value="Unassembled WGS sequence"/>
</dbReference>
<evidence type="ECO:0000313" key="3">
    <source>
        <dbReference type="Proteomes" id="UP001551482"/>
    </source>
</evidence>
<name>A0ABV3DCN1_9ACTN</name>
<dbReference type="EMBL" id="JBEZFP010000014">
    <property type="protein sequence ID" value="MEU8133446.1"/>
    <property type="molecule type" value="Genomic_DNA"/>
</dbReference>
<proteinExistence type="predicted"/>
<keyword evidence="1" id="KW-1133">Transmembrane helix</keyword>
<keyword evidence="1" id="KW-0812">Transmembrane</keyword>
<evidence type="ECO:0000256" key="1">
    <source>
        <dbReference type="SAM" id="Phobius"/>
    </source>
</evidence>
<protein>
    <recommendedName>
        <fullName evidence="4">DUF3592 domain-containing protein</fullName>
    </recommendedName>
</protein>
<feature type="transmembrane region" description="Helical" evidence="1">
    <location>
        <begin position="12"/>
        <end position="31"/>
    </location>
</feature>
<keyword evidence="3" id="KW-1185">Reference proteome</keyword>
<evidence type="ECO:0008006" key="4">
    <source>
        <dbReference type="Google" id="ProtNLM"/>
    </source>
</evidence>
<gene>
    <name evidence="2" type="ORF">AB0C36_08055</name>
</gene>
<sequence length="164" mass="18073">MQEHVDKLTLALQAAWIIGPIVIVLTALRVARLRSAGVRTTGIAVATRREARTRTVTDSNGRNRWETYYVDVTDVSYADRAGNRYHCTVDGRYDYGEGVPLVFTPRRPDRAQHASAASYGRVLVAIVGFAVVVAALLYARQEVSSDIDQFCSGLNADARAFHDC</sequence>
<reference evidence="2 3" key="1">
    <citation type="submission" date="2024-06" db="EMBL/GenBank/DDBJ databases">
        <title>The Natural Products Discovery Center: Release of the First 8490 Sequenced Strains for Exploring Actinobacteria Biosynthetic Diversity.</title>
        <authorList>
            <person name="Kalkreuter E."/>
            <person name="Kautsar S.A."/>
            <person name="Yang D."/>
            <person name="Bader C.D."/>
            <person name="Teijaro C.N."/>
            <person name="Fluegel L."/>
            <person name="Davis C.M."/>
            <person name="Simpson J.R."/>
            <person name="Lauterbach L."/>
            <person name="Steele A.D."/>
            <person name="Gui C."/>
            <person name="Meng S."/>
            <person name="Li G."/>
            <person name="Viehrig K."/>
            <person name="Ye F."/>
            <person name="Su P."/>
            <person name="Kiefer A.F."/>
            <person name="Nichols A."/>
            <person name="Cepeda A.J."/>
            <person name="Yan W."/>
            <person name="Fan B."/>
            <person name="Jiang Y."/>
            <person name="Adhikari A."/>
            <person name="Zheng C.-J."/>
            <person name="Schuster L."/>
            <person name="Cowan T.M."/>
            <person name="Smanski M.J."/>
            <person name="Chevrette M.G."/>
            <person name="De Carvalho L.P.S."/>
            <person name="Shen B."/>
        </authorList>
    </citation>
    <scope>NUCLEOTIDE SEQUENCE [LARGE SCALE GENOMIC DNA]</scope>
    <source>
        <strain evidence="2 3">NPDC048946</strain>
    </source>
</reference>
<accession>A0ABV3DCN1</accession>
<evidence type="ECO:0000313" key="2">
    <source>
        <dbReference type="EMBL" id="MEU8133446.1"/>
    </source>
</evidence>